<dbReference type="AlphaFoldDB" id="A0A2K3JWK8"/>
<reference evidence="2 3" key="2">
    <citation type="journal article" date="2017" name="Front. Plant Sci.">
        <title>Gene Classification and Mining of Molecular Markers Useful in Red Clover (Trifolium pratense) Breeding.</title>
        <authorList>
            <person name="Istvanek J."/>
            <person name="Dluhosova J."/>
            <person name="Dluhos P."/>
            <person name="Patkova L."/>
            <person name="Nedelnik J."/>
            <person name="Repkova J."/>
        </authorList>
    </citation>
    <scope>NUCLEOTIDE SEQUENCE [LARGE SCALE GENOMIC DNA]</scope>
    <source>
        <strain evidence="3">cv. Tatra</strain>
        <tissue evidence="2">Young leaves</tissue>
    </source>
</reference>
<dbReference type="Proteomes" id="UP000236291">
    <property type="component" value="Unassembled WGS sequence"/>
</dbReference>
<proteinExistence type="predicted"/>
<organism evidence="2 3">
    <name type="scientific">Trifolium pratense</name>
    <name type="common">Red clover</name>
    <dbReference type="NCBI Taxonomy" id="57577"/>
    <lineage>
        <taxon>Eukaryota</taxon>
        <taxon>Viridiplantae</taxon>
        <taxon>Streptophyta</taxon>
        <taxon>Embryophyta</taxon>
        <taxon>Tracheophyta</taxon>
        <taxon>Spermatophyta</taxon>
        <taxon>Magnoliopsida</taxon>
        <taxon>eudicotyledons</taxon>
        <taxon>Gunneridae</taxon>
        <taxon>Pentapetalae</taxon>
        <taxon>rosids</taxon>
        <taxon>fabids</taxon>
        <taxon>Fabales</taxon>
        <taxon>Fabaceae</taxon>
        <taxon>Papilionoideae</taxon>
        <taxon>50 kb inversion clade</taxon>
        <taxon>NPAAA clade</taxon>
        <taxon>Hologalegina</taxon>
        <taxon>IRL clade</taxon>
        <taxon>Trifolieae</taxon>
        <taxon>Trifolium</taxon>
    </lineage>
</organism>
<feature type="region of interest" description="Disordered" evidence="1">
    <location>
        <begin position="91"/>
        <end position="114"/>
    </location>
</feature>
<protein>
    <submittedName>
        <fullName evidence="2">Putative sulfate transporter</fullName>
    </submittedName>
</protein>
<evidence type="ECO:0000313" key="3">
    <source>
        <dbReference type="Proteomes" id="UP000236291"/>
    </source>
</evidence>
<gene>
    <name evidence="2" type="ORF">L195_g059168</name>
</gene>
<feature type="compositionally biased region" description="Low complexity" evidence="1">
    <location>
        <begin position="102"/>
        <end position="114"/>
    </location>
</feature>
<accession>A0A2K3JWK8</accession>
<feature type="region of interest" description="Disordered" evidence="1">
    <location>
        <begin position="17"/>
        <end position="49"/>
    </location>
</feature>
<reference evidence="2 3" key="1">
    <citation type="journal article" date="2014" name="Am. J. Bot.">
        <title>Genome assembly and annotation for red clover (Trifolium pratense; Fabaceae).</title>
        <authorList>
            <person name="Istvanek J."/>
            <person name="Jaros M."/>
            <person name="Krenek A."/>
            <person name="Repkova J."/>
        </authorList>
    </citation>
    <scope>NUCLEOTIDE SEQUENCE [LARGE SCALE GENOMIC DNA]</scope>
    <source>
        <strain evidence="3">cv. Tatra</strain>
        <tissue evidence="2">Young leaves</tissue>
    </source>
</reference>
<evidence type="ECO:0000313" key="2">
    <source>
        <dbReference type="EMBL" id="PNX58390.1"/>
    </source>
</evidence>
<comment type="caution">
    <text evidence="2">The sequence shown here is derived from an EMBL/GenBank/DDBJ whole genome shotgun (WGS) entry which is preliminary data.</text>
</comment>
<feature type="non-terminal residue" evidence="2">
    <location>
        <position position="114"/>
    </location>
</feature>
<dbReference type="EMBL" id="ASHM01127472">
    <property type="protein sequence ID" value="PNX58390.1"/>
    <property type="molecule type" value="Genomic_DNA"/>
</dbReference>
<evidence type="ECO:0000256" key="1">
    <source>
        <dbReference type="SAM" id="MobiDB-lite"/>
    </source>
</evidence>
<name>A0A2K3JWK8_TRIPR</name>
<sequence length="114" mass="12401">MPTKDRSEVLKVLKKRVRRRRGGDDVNRSCTVSRQVPSGESSSSGSINNDWTNWVAVQGNDHMAVDDVWGIGKAIGLKFKGDNVNMFNILSRAGKGKKDSSGRVSVGGPRSERG</sequence>